<sequence>MKKIVRNSLLLFLFMAFIWPLRVINADVSPTFTVTPILPANQRQAITGYFDLEVQPGQQEDLQLRIANQTDETQTYTLAANPAYTTNSGMIAFDQSRPPLDQNAIRLNTLIKGPESATIAAKSNQVVTYHLQAPSAHFIGIISGGFYVLQKGGTATMSSNGGVRFTDQFAIGIPLILRQDLKTPNPPRLELTKASIGTANHYPVVNANIHNPSSNQFGKIATDYALFPTGGNNAVLTGHFAGLAVAPHSRFTQSIPLNGKQLQAGFYTLKWTAKSGSYTWNKQVNFRYNGHLPGNTIVSRPQTPAASQNSSVLPWIIAGIATGLLIMILGIWRWTIIRHKQNQ</sequence>
<organism evidence="4 6">
    <name type="scientific">Lacticaseibacillus chiayiensis</name>
    <dbReference type="NCBI Taxonomy" id="2100821"/>
    <lineage>
        <taxon>Bacteria</taxon>
        <taxon>Bacillati</taxon>
        <taxon>Bacillota</taxon>
        <taxon>Bacilli</taxon>
        <taxon>Lactobacillales</taxon>
        <taxon>Lactobacillaceae</taxon>
        <taxon>Lacticaseibacillus</taxon>
    </lineage>
</organism>
<evidence type="ECO:0000313" key="6">
    <source>
        <dbReference type="Proteomes" id="UP000290475"/>
    </source>
</evidence>
<proteinExistence type="predicted"/>
<gene>
    <name evidence="4" type="ORF">BVJ53_11840</name>
    <name evidence="5" type="ORF">OFW50_08515</name>
</gene>
<keyword evidence="1" id="KW-0472">Membrane</keyword>
<dbReference type="InterPro" id="IPR021759">
    <property type="entry name" value="WxLIP_HBD"/>
</dbReference>
<keyword evidence="1" id="KW-0812">Transmembrane</keyword>
<feature type="transmembrane region" description="Helical" evidence="1">
    <location>
        <begin position="312"/>
        <end position="332"/>
    </location>
</feature>
<dbReference type="EMBL" id="CP107523">
    <property type="protein sequence ID" value="UYN55538.1"/>
    <property type="molecule type" value="Genomic_DNA"/>
</dbReference>
<evidence type="ECO:0000313" key="5">
    <source>
        <dbReference type="EMBL" id="UYN55538.1"/>
    </source>
</evidence>
<evidence type="ECO:0000313" key="4">
    <source>
        <dbReference type="EMBL" id="RXT19152.1"/>
    </source>
</evidence>
<dbReference type="Pfam" id="PF06030">
    <property type="entry name" value="WxLIP_PGBD"/>
    <property type="match status" value="1"/>
</dbReference>
<dbReference type="EMBL" id="MSSM01000032">
    <property type="protein sequence ID" value="RXT19152.1"/>
    <property type="molecule type" value="Genomic_DNA"/>
</dbReference>
<evidence type="ECO:0000313" key="7">
    <source>
        <dbReference type="Proteomes" id="UP001164790"/>
    </source>
</evidence>
<protein>
    <submittedName>
        <fullName evidence="4">Cell surface protein</fullName>
    </submittedName>
    <submittedName>
        <fullName evidence="5">DUF916 and DUF3324 domain-containing protein</fullName>
    </submittedName>
</protein>
<dbReference type="AlphaFoldDB" id="A0A4Q1TKM4"/>
<dbReference type="Proteomes" id="UP001164790">
    <property type="component" value="Chromosome"/>
</dbReference>
<reference evidence="4 6" key="1">
    <citation type="submission" date="2017-01" db="EMBL/GenBank/DDBJ databases">
        <title>Lactobacillus chiayiensis sp. nov., a lactic acid bacterium isolated from compost.</title>
        <authorList>
            <person name="Huang C.-H."/>
        </authorList>
    </citation>
    <scope>NUCLEOTIDE SEQUENCE [LARGE SCALE GENOMIC DNA]</scope>
    <source>
        <strain evidence="6">chh01</strain>
        <strain evidence="4">Chh01</strain>
    </source>
</reference>
<dbReference type="RefSeq" id="WP_129302587.1">
    <property type="nucleotide sequence ID" value="NZ_CP074378.1"/>
</dbReference>
<reference evidence="5" key="2">
    <citation type="submission" date="2022-10" db="EMBL/GenBank/DDBJ databases">
        <title>Comparative genomic analysis and in-vitro probiotic properties of the potential probiotic L. chiayiensis AACE 3.</title>
        <authorList>
            <person name="Kang X."/>
        </authorList>
    </citation>
    <scope>NUCLEOTIDE SEQUENCE</scope>
    <source>
        <strain evidence="5">AACE 3</strain>
    </source>
</reference>
<evidence type="ECO:0000256" key="1">
    <source>
        <dbReference type="SAM" id="Phobius"/>
    </source>
</evidence>
<feature type="domain" description="WxL Interacting Protein host binding" evidence="3">
    <location>
        <begin position="163"/>
        <end position="286"/>
    </location>
</feature>
<keyword evidence="1" id="KW-1133">Transmembrane helix</keyword>
<evidence type="ECO:0000259" key="2">
    <source>
        <dbReference type="Pfam" id="PF06030"/>
    </source>
</evidence>
<name>A0A4Q1TKM4_9LACO</name>
<keyword evidence="7" id="KW-1185">Reference proteome</keyword>
<dbReference type="InterPro" id="IPR010317">
    <property type="entry name" value="WxLIP_PGBD"/>
</dbReference>
<dbReference type="Proteomes" id="UP000290475">
    <property type="component" value="Unassembled WGS sequence"/>
</dbReference>
<feature type="domain" description="WxL Interacting Protein peptidoglycan binding" evidence="2">
    <location>
        <begin position="32"/>
        <end position="148"/>
    </location>
</feature>
<evidence type="ECO:0000259" key="3">
    <source>
        <dbReference type="Pfam" id="PF11797"/>
    </source>
</evidence>
<dbReference type="Pfam" id="PF11797">
    <property type="entry name" value="WxLIP_HBD"/>
    <property type="match status" value="1"/>
</dbReference>
<accession>A0A4Q1TKM4</accession>